<dbReference type="Gene3D" id="3.90.550.10">
    <property type="entry name" value="Spore Coat Polysaccharide Biosynthesis Protein SpsA, Chain A"/>
    <property type="match status" value="1"/>
</dbReference>
<name>A0ABT5MFF4_9BURK</name>
<evidence type="ECO:0000313" key="3">
    <source>
        <dbReference type="EMBL" id="MDD0813811.1"/>
    </source>
</evidence>
<comment type="caution">
    <text evidence="3">The sequence shown here is derived from an EMBL/GenBank/DDBJ whole genome shotgun (WGS) entry which is preliminary data.</text>
</comment>
<accession>A0ABT5MFF4</accession>
<feature type="domain" description="Glycosyltransferase 2-like" evidence="2">
    <location>
        <begin position="25"/>
        <end position="125"/>
    </location>
</feature>
<dbReference type="EMBL" id="JAQSIO010000001">
    <property type="protein sequence ID" value="MDD0813811.1"/>
    <property type="molecule type" value="Genomic_DNA"/>
</dbReference>
<keyword evidence="4" id="KW-1185">Reference proteome</keyword>
<gene>
    <name evidence="3" type="ORF">PSQ39_04140</name>
</gene>
<dbReference type="Proteomes" id="UP001528672">
    <property type="component" value="Unassembled WGS sequence"/>
</dbReference>
<evidence type="ECO:0000313" key="4">
    <source>
        <dbReference type="Proteomes" id="UP001528672"/>
    </source>
</evidence>
<dbReference type="InterPro" id="IPR029044">
    <property type="entry name" value="Nucleotide-diphossugar_trans"/>
</dbReference>
<dbReference type="Pfam" id="PF00535">
    <property type="entry name" value="Glycos_transf_2"/>
    <property type="match status" value="1"/>
</dbReference>
<dbReference type="PANTHER" id="PTHR43630">
    <property type="entry name" value="POLY-BETA-1,6-N-ACETYL-D-GLUCOSAMINE SYNTHASE"/>
    <property type="match status" value="1"/>
</dbReference>
<dbReference type="RefSeq" id="WP_273925368.1">
    <property type="nucleotide sequence ID" value="NZ_JAQSIO010000001.1"/>
</dbReference>
<dbReference type="InterPro" id="IPR001173">
    <property type="entry name" value="Glyco_trans_2-like"/>
</dbReference>
<dbReference type="CDD" id="cd02511">
    <property type="entry name" value="Beta4Glucosyltransferase"/>
    <property type="match status" value="1"/>
</dbReference>
<comment type="similarity">
    <text evidence="1">Belongs to the glycosyltransferase 2 family. WaaE/KdtX subfamily.</text>
</comment>
<proteinExistence type="inferred from homology"/>
<organism evidence="3 4">
    <name type="scientific">Curvibacter microcysteis</name>
    <dbReference type="NCBI Taxonomy" id="3026419"/>
    <lineage>
        <taxon>Bacteria</taxon>
        <taxon>Pseudomonadati</taxon>
        <taxon>Pseudomonadota</taxon>
        <taxon>Betaproteobacteria</taxon>
        <taxon>Burkholderiales</taxon>
        <taxon>Comamonadaceae</taxon>
        <taxon>Curvibacter</taxon>
    </lineage>
</organism>
<evidence type="ECO:0000259" key="2">
    <source>
        <dbReference type="Pfam" id="PF00535"/>
    </source>
</evidence>
<dbReference type="SUPFAM" id="SSF53448">
    <property type="entry name" value="Nucleotide-diphospho-sugar transferases"/>
    <property type="match status" value="1"/>
</dbReference>
<dbReference type="PANTHER" id="PTHR43630:SF2">
    <property type="entry name" value="GLYCOSYLTRANSFERASE"/>
    <property type="match status" value="1"/>
</dbReference>
<evidence type="ECO:0000256" key="1">
    <source>
        <dbReference type="ARBA" id="ARBA00038494"/>
    </source>
</evidence>
<reference evidence="3 4" key="1">
    <citation type="submission" date="2023-02" db="EMBL/GenBank/DDBJ databases">
        <title>Bacterial whole genome sequence for Curvibacter sp. HBC28.</title>
        <authorList>
            <person name="Le V."/>
            <person name="Ko S.-R."/>
            <person name="Ahn C.-Y."/>
            <person name="Oh H.-M."/>
        </authorList>
    </citation>
    <scope>NUCLEOTIDE SEQUENCE [LARGE SCALE GENOMIC DNA]</scope>
    <source>
        <strain evidence="3 4">HBC28</strain>
    </source>
</reference>
<protein>
    <submittedName>
        <fullName evidence="3">Glycosyltransferase family 2 protein</fullName>
    </submittedName>
</protein>
<sequence>MSTPSSSVSGPVAAAWPTDRPSLTIGILTKNEAHHIEACVRSAAFADQVIVVDSGSTDNTVALAQGLGAEVHLYPDWQGFAVQRTRLLSHARGDYLFYLDADELITPALQAQIEAAVRSGERAIWAIEWSVVAYGRELKYFLSQSRLDRMFRRDMLERYEGVVHEHAVLKPQDQPVPRHAFKARLLHYSRETVRGSLEKLTQYAMLGAAKRAQAGKRGGVLRGMASAFAIFLRLYVFRLGFLGGGPGFLFCYFIALECFFRYAALYYDRESLSQSVGR</sequence>